<gene>
    <name evidence="1" type="ORF">BDD14_6518</name>
</gene>
<protein>
    <submittedName>
        <fullName evidence="1">Uncharacterized protein</fullName>
    </submittedName>
</protein>
<reference evidence="1 2" key="1">
    <citation type="submission" date="2019-02" db="EMBL/GenBank/DDBJ databases">
        <title>Genomic Encyclopedia of Archaeal and Bacterial Type Strains, Phase II (KMG-II): from individual species to whole genera.</title>
        <authorList>
            <person name="Goeker M."/>
        </authorList>
    </citation>
    <scope>NUCLEOTIDE SEQUENCE [LARGE SCALE GENOMIC DNA]</scope>
    <source>
        <strain evidence="1 2">DSM 18101</strain>
    </source>
</reference>
<keyword evidence="2" id="KW-1185">Reference proteome</keyword>
<dbReference type="EMBL" id="SHKW01000008">
    <property type="protein sequence ID" value="RZU28933.1"/>
    <property type="molecule type" value="Genomic_DNA"/>
</dbReference>
<proteinExistence type="predicted"/>
<organism evidence="1 2">
    <name type="scientific">Edaphobacter modestus</name>
    <dbReference type="NCBI Taxonomy" id="388466"/>
    <lineage>
        <taxon>Bacteria</taxon>
        <taxon>Pseudomonadati</taxon>
        <taxon>Acidobacteriota</taxon>
        <taxon>Terriglobia</taxon>
        <taxon>Terriglobales</taxon>
        <taxon>Acidobacteriaceae</taxon>
        <taxon>Edaphobacter</taxon>
    </lineage>
</organism>
<evidence type="ECO:0000313" key="1">
    <source>
        <dbReference type="EMBL" id="RZU28933.1"/>
    </source>
</evidence>
<accession>A0A4Q7XZG1</accession>
<dbReference type="AlphaFoldDB" id="A0A4Q7XZG1"/>
<name>A0A4Q7XZG1_9BACT</name>
<evidence type="ECO:0000313" key="2">
    <source>
        <dbReference type="Proteomes" id="UP000292958"/>
    </source>
</evidence>
<sequence length="122" mass="13877">MRLSFLTAMAVVLGGYVGGFRLRAVEPAMDGLECVEMYCRYNSQLRRTTSAIRRLQKLFDDFFQMYVGKGSRGPAWTGIDNQVENIIHLIVFDIDAAAIINLRPLPFDLTIQRVSPWFEKSA</sequence>
<dbReference type="Proteomes" id="UP000292958">
    <property type="component" value="Unassembled WGS sequence"/>
</dbReference>
<comment type="caution">
    <text evidence="1">The sequence shown here is derived from an EMBL/GenBank/DDBJ whole genome shotgun (WGS) entry which is preliminary data.</text>
</comment>